<gene>
    <name evidence="2" type="ORF">TELCIR_23046</name>
</gene>
<organism evidence="2 3">
    <name type="scientific">Teladorsagia circumcincta</name>
    <name type="common">Brown stomach worm</name>
    <name type="synonym">Ostertagia circumcincta</name>
    <dbReference type="NCBI Taxonomy" id="45464"/>
    <lineage>
        <taxon>Eukaryota</taxon>
        <taxon>Metazoa</taxon>
        <taxon>Ecdysozoa</taxon>
        <taxon>Nematoda</taxon>
        <taxon>Chromadorea</taxon>
        <taxon>Rhabditida</taxon>
        <taxon>Rhabditina</taxon>
        <taxon>Rhabditomorpha</taxon>
        <taxon>Strongyloidea</taxon>
        <taxon>Trichostrongylidae</taxon>
        <taxon>Teladorsagia</taxon>
    </lineage>
</organism>
<accession>A0A2G9TC80</accession>
<sequence>MDAPLSLFTTSSRRKRRLSRRPVKEARQKVGSSPDDSCLISDDDVPLSGIKRRCTLRSRHRIDYSGLDWTDG</sequence>
<keyword evidence="3" id="KW-1185">Reference proteome</keyword>
<dbReference type="Proteomes" id="UP000230423">
    <property type="component" value="Unassembled WGS sequence"/>
</dbReference>
<reference evidence="2 3" key="1">
    <citation type="submission" date="2015-09" db="EMBL/GenBank/DDBJ databases">
        <title>Draft genome of the parasitic nematode Teladorsagia circumcincta isolate WARC Sus (inbred).</title>
        <authorList>
            <person name="Mitreva M."/>
        </authorList>
    </citation>
    <scope>NUCLEOTIDE SEQUENCE [LARGE SCALE GENOMIC DNA]</scope>
    <source>
        <strain evidence="2 3">S</strain>
    </source>
</reference>
<evidence type="ECO:0000313" key="2">
    <source>
        <dbReference type="EMBL" id="PIO55566.1"/>
    </source>
</evidence>
<evidence type="ECO:0000256" key="1">
    <source>
        <dbReference type="SAM" id="MobiDB-lite"/>
    </source>
</evidence>
<name>A0A2G9TC80_TELCI</name>
<feature type="region of interest" description="Disordered" evidence="1">
    <location>
        <begin position="1"/>
        <end position="39"/>
    </location>
</feature>
<feature type="compositionally biased region" description="Basic residues" evidence="1">
    <location>
        <begin position="12"/>
        <end position="21"/>
    </location>
</feature>
<dbReference type="EMBL" id="KZ385394">
    <property type="protein sequence ID" value="PIO55566.1"/>
    <property type="molecule type" value="Genomic_DNA"/>
</dbReference>
<evidence type="ECO:0000313" key="3">
    <source>
        <dbReference type="Proteomes" id="UP000230423"/>
    </source>
</evidence>
<dbReference type="AlphaFoldDB" id="A0A2G9TC80"/>
<protein>
    <submittedName>
        <fullName evidence="2">Uncharacterized protein</fullName>
    </submittedName>
</protein>
<proteinExistence type="predicted"/>
<feature type="compositionally biased region" description="Low complexity" evidence="1">
    <location>
        <begin position="1"/>
        <end position="11"/>
    </location>
</feature>